<proteinExistence type="predicted"/>
<name>A0A1R3HXA7_COCAP</name>
<dbReference type="OMA" id="MAITRSC"/>
<evidence type="ECO:0000256" key="2">
    <source>
        <dbReference type="SAM" id="Phobius"/>
    </source>
</evidence>
<evidence type="ECO:0000313" key="3">
    <source>
        <dbReference type="EMBL" id="OMO74920.1"/>
    </source>
</evidence>
<dbReference type="PANTHER" id="PTHR35733">
    <property type="entry name" value="OS02G0307800 PROTEIN"/>
    <property type="match status" value="1"/>
</dbReference>
<dbReference type="OrthoDB" id="5296at2759"/>
<organism evidence="3 4">
    <name type="scientific">Corchorus capsularis</name>
    <name type="common">Jute</name>
    <dbReference type="NCBI Taxonomy" id="210143"/>
    <lineage>
        <taxon>Eukaryota</taxon>
        <taxon>Viridiplantae</taxon>
        <taxon>Streptophyta</taxon>
        <taxon>Embryophyta</taxon>
        <taxon>Tracheophyta</taxon>
        <taxon>Spermatophyta</taxon>
        <taxon>Magnoliopsida</taxon>
        <taxon>eudicotyledons</taxon>
        <taxon>Gunneridae</taxon>
        <taxon>Pentapetalae</taxon>
        <taxon>rosids</taxon>
        <taxon>malvids</taxon>
        <taxon>Malvales</taxon>
        <taxon>Malvaceae</taxon>
        <taxon>Grewioideae</taxon>
        <taxon>Apeibeae</taxon>
        <taxon>Corchorus</taxon>
    </lineage>
</organism>
<gene>
    <name evidence="3" type="ORF">CCACVL1_16402</name>
</gene>
<dbReference type="InterPro" id="IPR021434">
    <property type="entry name" value="DUF3082"/>
</dbReference>
<dbReference type="PANTHER" id="PTHR35733:SF1">
    <property type="entry name" value="OS02G0307800 PROTEIN"/>
    <property type="match status" value="1"/>
</dbReference>
<dbReference type="Pfam" id="PF11282">
    <property type="entry name" value="DUF3082"/>
    <property type="match status" value="1"/>
</dbReference>
<evidence type="ECO:0008006" key="5">
    <source>
        <dbReference type="Google" id="ProtNLM"/>
    </source>
</evidence>
<dbReference type="GO" id="GO:0009535">
    <property type="term" value="C:chloroplast thylakoid membrane"/>
    <property type="evidence" value="ECO:0007669"/>
    <property type="project" value="TreeGrafter"/>
</dbReference>
<dbReference type="EMBL" id="AWWV01011053">
    <property type="protein sequence ID" value="OMO74920.1"/>
    <property type="molecule type" value="Genomic_DNA"/>
</dbReference>
<accession>A0A1R3HXA7</accession>
<evidence type="ECO:0000313" key="4">
    <source>
        <dbReference type="Proteomes" id="UP000188268"/>
    </source>
</evidence>
<keyword evidence="2" id="KW-1133">Transmembrane helix</keyword>
<reference evidence="3 4" key="1">
    <citation type="submission" date="2013-09" db="EMBL/GenBank/DDBJ databases">
        <title>Corchorus capsularis genome sequencing.</title>
        <authorList>
            <person name="Alam M."/>
            <person name="Haque M.S."/>
            <person name="Islam M.S."/>
            <person name="Emdad E.M."/>
            <person name="Islam M.M."/>
            <person name="Ahmed B."/>
            <person name="Halim A."/>
            <person name="Hossen Q.M.M."/>
            <person name="Hossain M.Z."/>
            <person name="Ahmed R."/>
            <person name="Khan M.M."/>
            <person name="Islam R."/>
            <person name="Rashid M.M."/>
            <person name="Khan S.A."/>
            <person name="Rahman M.S."/>
            <person name="Alam M."/>
        </authorList>
    </citation>
    <scope>NUCLEOTIDE SEQUENCE [LARGE SCALE GENOMIC DNA]</scope>
    <source>
        <strain evidence="4">cv. CVL-1</strain>
        <tissue evidence="3">Whole seedling</tissue>
    </source>
</reference>
<protein>
    <recommendedName>
        <fullName evidence="5">DUF3082 domain-containing protein</fullName>
    </recommendedName>
</protein>
<feature type="transmembrane region" description="Helical" evidence="2">
    <location>
        <begin position="227"/>
        <end position="247"/>
    </location>
</feature>
<sequence>MAITRSCSMQKFRPPKNLEAEPISDTSRVQFQEMRRRCSSQKPLQKSRSDLAFQELQGFKDLGFRFEKEDLSPGVVNMLPGLQENKIEELKQDKVRRPYLSEAWLAQSLAPPIPNSVSKNSAADMKAQLKFWARAVATNHLLSSPFPLSLPPLSTNPSFQLFLLQKPISISPFSSHSKTHLGPLLAQAQEPIATVAEAEEEQDGPFELPPSASSSSIFATNDDPSPIQTATSVLLTGAIGVFLFRSLRRRAKRAKELRLRSSGAKKTLKEEALDSLKAMGSASIDTKKSQPSAAQALLGSIAAGVIALILYKFTTTIEAALNRQTISDNFSVRQLTITIRTIVNGICYLATFVFGINSLGLFLLSGQLAINSFMEDSSTQENESKGEEKVGSLSSVAENAVDGSELTNSKEDKSPDDK</sequence>
<comment type="caution">
    <text evidence="3">The sequence shown here is derived from an EMBL/GenBank/DDBJ whole genome shotgun (WGS) entry which is preliminary data.</text>
</comment>
<keyword evidence="2" id="KW-0812">Transmembrane</keyword>
<feature type="compositionally biased region" description="Basic and acidic residues" evidence="1">
    <location>
        <begin position="408"/>
        <end position="418"/>
    </location>
</feature>
<dbReference type="Gramene" id="OMO74920">
    <property type="protein sequence ID" value="OMO74920"/>
    <property type="gene ID" value="CCACVL1_16402"/>
</dbReference>
<keyword evidence="2" id="KW-0472">Membrane</keyword>
<dbReference type="Proteomes" id="UP000188268">
    <property type="component" value="Unassembled WGS sequence"/>
</dbReference>
<feature type="region of interest" description="Disordered" evidence="1">
    <location>
        <begin position="376"/>
        <end position="418"/>
    </location>
</feature>
<evidence type="ECO:0000256" key="1">
    <source>
        <dbReference type="SAM" id="MobiDB-lite"/>
    </source>
</evidence>
<keyword evidence="4" id="KW-1185">Reference proteome</keyword>
<dbReference type="AlphaFoldDB" id="A0A1R3HXA7"/>
<feature type="transmembrane region" description="Helical" evidence="2">
    <location>
        <begin position="337"/>
        <end position="364"/>
    </location>
</feature>